<evidence type="ECO:0008006" key="4">
    <source>
        <dbReference type="Google" id="ProtNLM"/>
    </source>
</evidence>
<evidence type="ECO:0000256" key="1">
    <source>
        <dbReference type="SAM" id="SignalP"/>
    </source>
</evidence>
<keyword evidence="1" id="KW-0732">Signal</keyword>
<evidence type="ECO:0000313" key="3">
    <source>
        <dbReference type="Proteomes" id="UP000665025"/>
    </source>
</evidence>
<dbReference type="Proteomes" id="UP000665025">
    <property type="component" value="Chromosome 1"/>
</dbReference>
<dbReference type="EMBL" id="CP072425">
    <property type="protein sequence ID" value="QTL35764.1"/>
    <property type="molecule type" value="Genomic_DNA"/>
</dbReference>
<proteinExistence type="predicted"/>
<reference evidence="2 3" key="1">
    <citation type="submission" date="2021-03" db="EMBL/GenBank/DDBJ databases">
        <title>Complete Genome of Pseudoalteromonas viridis Strain BBR56, a new biocontrol bacterial candidate.</title>
        <authorList>
            <person name="Handayani D.P."/>
            <person name="Isnansetyo A."/>
            <person name="Istiqomah I."/>
            <person name="Jumina J."/>
        </authorList>
    </citation>
    <scope>NUCLEOTIDE SEQUENCE [LARGE SCALE GENOMIC DNA]</scope>
    <source>
        <strain evidence="2 3">BBR56</strain>
    </source>
</reference>
<keyword evidence="3" id="KW-1185">Reference proteome</keyword>
<dbReference type="RefSeq" id="WP_209052561.1">
    <property type="nucleotide sequence ID" value="NZ_CP072425.1"/>
</dbReference>
<organism evidence="2 3">
    <name type="scientific">Pseudoalteromonas viridis</name>
    <dbReference type="NCBI Taxonomy" id="339617"/>
    <lineage>
        <taxon>Bacteria</taxon>
        <taxon>Pseudomonadati</taxon>
        <taxon>Pseudomonadota</taxon>
        <taxon>Gammaproteobacteria</taxon>
        <taxon>Alteromonadales</taxon>
        <taxon>Pseudoalteromonadaceae</taxon>
        <taxon>Pseudoalteromonas</taxon>
    </lineage>
</organism>
<protein>
    <recommendedName>
        <fullName evidence="4">Lipoprotein</fullName>
    </recommendedName>
</protein>
<sequence>MDKTLIAVAMLSGIASLSVHAEQHPLKLASDHHVLDRVSLIENEGVQCGVDASHSFCDTVTVKFSDGAYQRERTDQRQTVLVLDSGMNLHSVLRYRSRIRAHLVYDPQSNTFVESDPEVAISRLGQKLLSELDTFVDPNTQQPAFLPSAWLRDLALAYGRAAPGDMQDHRTQISHFSHGSKVLGYLTQHNPDAEFVLIDTASFLPFLQHKDVICRQDNATLSDYMKVAAGSLQQDVIERYEVEYVNYSGGFTRSHVHQAWNSNGCEGSLSNAQAKSLLNTLDPVYQQLFDSPNVLGIQAGKRHATSGEDALDVKDYAHRIRVQPYTTEAVNTDISHTGETGWEAVYKDFKAEFAGHDHIDMYVNFGYGRVNYFNQNSTPKMTSDVFGMQYAADWALLASSWAAPIVTSLAIDTQTKLYNETPGAVFDPARLKTKLLPDRCGSAAREYRRVSGIDGFIRAGDNTCRIQDPLKYRADQLNSQGYLAN</sequence>
<feature type="signal peptide" evidence="1">
    <location>
        <begin position="1"/>
        <end position="21"/>
    </location>
</feature>
<gene>
    <name evidence="2" type="ORF">J5X90_01495</name>
</gene>
<evidence type="ECO:0000313" key="2">
    <source>
        <dbReference type="EMBL" id="QTL35764.1"/>
    </source>
</evidence>
<name>A0ABX7VBD6_9GAMM</name>
<accession>A0ABX7VBD6</accession>
<feature type="chain" id="PRO_5047467197" description="Lipoprotein" evidence="1">
    <location>
        <begin position="22"/>
        <end position="485"/>
    </location>
</feature>